<dbReference type="Proteomes" id="UP000823775">
    <property type="component" value="Unassembled WGS sequence"/>
</dbReference>
<reference evidence="1 2" key="1">
    <citation type="journal article" date="2021" name="BMC Genomics">
        <title>Datura genome reveals duplications of psychoactive alkaloid biosynthetic genes and high mutation rate following tissue culture.</title>
        <authorList>
            <person name="Rajewski A."/>
            <person name="Carter-House D."/>
            <person name="Stajich J."/>
            <person name="Litt A."/>
        </authorList>
    </citation>
    <scope>NUCLEOTIDE SEQUENCE [LARGE SCALE GENOMIC DNA]</scope>
    <source>
        <strain evidence="1">AR-01</strain>
    </source>
</reference>
<sequence>MLSTWLCRQAHVPILAGIDVDTYVIKKYDLEKSKDESRYDLKLHKTICDVRVQWSNCKDRAIIAALELYKNLHARVDDMEVRVNDRLKDLTVQIWKELQTLVIPPPATEAAPTDPFKATVSTDVTVEVPGVTPP</sequence>
<protein>
    <submittedName>
        <fullName evidence="1">Uncharacterized protein</fullName>
    </submittedName>
</protein>
<evidence type="ECO:0000313" key="2">
    <source>
        <dbReference type="Proteomes" id="UP000823775"/>
    </source>
</evidence>
<gene>
    <name evidence="1" type="ORF">HAX54_006110</name>
</gene>
<evidence type="ECO:0000313" key="1">
    <source>
        <dbReference type="EMBL" id="MCD7468160.1"/>
    </source>
</evidence>
<proteinExistence type="predicted"/>
<organism evidence="1 2">
    <name type="scientific">Datura stramonium</name>
    <name type="common">Jimsonweed</name>
    <name type="synonym">Common thornapple</name>
    <dbReference type="NCBI Taxonomy" id="4076"/>
    <lineage>
        <taxon>Eukaryota</taxon>
        <taxon>Viridiplantae</taxon>
        <taxon>Streptophyta</taxon>
        <taxon>Embryophyta</taxon>
        <taxon>Tracheophyta</taxon>
        <taxon>Spermatophyta</taxon>
        <taxon>Magnoliopsida</taxon>
        <taxon>eudicotyledons</taxon>
        <taxon>Gunneridae</taxon>
        <taxon>Pentapetalae</taxon>
        <taxon>asterids</taxon>
        <taxon>lamiids</taxon>
        <taxon>Solanales</taxon>
        <taxon>Solanaceae</taxon>
        <taxon>Solanoideae</taxon>
        <taxon>Datureae</taxon>
        <taxon>Datura</taxon>
    </lineage>
</organism>
<comment type="caution">
    <text evidence="1">The sequence shown here is derived from an EMBL/GenBank/DDBJ whole genome shotgun (WGS) entry which is preliminary data.</text>
</comment>
<dbReference type="EMBL" id="JACEIK010001303">
    <property type="protein sequence ID" value="MCD7468160.1"/>
    <property type="molecule type" value="Genomic_DNA"/>
</dbReference>
<keyword evidence="2" id="KW-1185">Reference proteome</keyword>
<accession>A0ABS8TB60</accession>
<name>A0ABS8TB60_DATST</name>